<evidence type="ECO:0000256" key="3">
    <source>
        <dbReference type="ARBA" id="ARBA00022989"/>
    </source>
</evidence>
<evidence type="ECO:0000313" key="7">
    <source>
        <dbReference type="EMBL" id="PKS10746.1"/>
    </source>
</evidence>
<dbReference type="GO" id="GO:0005886">
    <property type="term" value="C:plasma membrane"/>
    <property type="evidence" value="ECO:0007669"/>
    <property type="project" value="TreeGrafter"/>
</dbReference>
<dbReference type="STRING" id="41688.A0A2N3NE43"/>
<dbReference type="InParanoid" id="A0A2N3NE43"/>
<evidence type="ECO:0000256" key="2">
    <source>
        <dbReference type="ARBA" id="ARBA00022692"/>
    </source>
</evidence>
<name>A0A2N3NE43_9PEZI</name>
<evidence type="ECO:0000313" key="8">
    <source>
        <dbReference type="Proteomes" id="UP000233524"/>
    </source>
</evidence>
<keyword evidence="4 5" id="KW-0472">Membrane</keyword>
<dbReference type="Proteomes" id="UP000233524">
    <property type="component" value="Unassembled WGS sequence"/>
</dbReference>
<dbReference type="Pfam" id="PF10277">
    <property type="entry name" value="Frag1"/>
    <property type="match status" value="1"/>
</dbReference>
<dbReference type="AlphaFoldDB" id="A0A2N3NE43"/>
<evidence type="ECO:0000259" key="6">
    <source>
        <dbReference type="Pfam" id="PF10277"/>
    </source>
</evidence>
<evidence type="ECO:0000256" key="4">
    <source>
        <dbReference type="ARBA" id="ARBA00023136"/>
    </source>
</evidence>
<accession>A0A2N3NE43</accession>
<evidence type="ECO:0000256" key="1">
    <source>
        <dbReference type="ARBA" id="ARBA00004127"/>
    </source>
</evidence>
<dbReference type="PANTHER" id="PTHR21324:SF2">
    <property type="entry name" value="EG:22E5.9 PROTEIN"/>
    <property type="match status" value="1"/>
</dbReference>
<feature type="domain" description="CWH43-like N-terminal" evidence="6">
    <location>
        <begin position="7"/>
        <end position="222"/>
    </location>
</feature>
<protein>
    <recommendedName>
        <fullName evidence="6">CWH43-like N-terminal domain-containing protein</fullName>
    </recommendedName>
</protein>
<dbReference type="GO" id="GO:0012505">
    <property type="term" value="C:endomembrane system"/>
    <property type="evidence" value="ECO:0007669"/>
    <property type="project" value="UniProtKB-SubCell"/>
</dbReference>
<dbReference type="FunCoup" id="A0A2N3NE43">
    <property type="interactions" value="52"/>
</dbReference>
<feature type="transmembrane region" description="Helical" evidence="5">
    <location>
        <begin position="132"/>
        <end position="150"/>
    </location>
</feature>
<comment type="caution">
    <text evidence="7">The sequence shown here is derived from an EMBL/GenBank/DDBJ whole genome shotgun (WGS) entry which is preliminary data.</text>
</comment>
<feature type="transmembrane region" description="Helical" evidence="5">
    <location>
        <begin position="7"/>
        <end position="31"/>
    </location>
</feature>
<keyword evidence="2 5" id="KW-0812">Transmembrane</keyword>
<dbReference type="InterPro" id="IPR050911">
    <property type="entry name" value="DRAM/TMEM150_Autophagy_Mod"/>
</dbReference>
<feature type="transmembrane region" description="Helical" evidence="5">
    <location>
        <begin position="99"/>
        <end position="120"/>
    </location>
</feature>
<dbReference type="EMBL" id="NLAX01000008">
    <property type="protein sequence ID" value="PKS10746.1"/>
    <property type="molecule type" value="Genomic_DNA"/>
</dbReference>
<feature type="transmembrane region" description="Helical" evidence="5">
    <location>
        <begin position="171"/>
        <end position="188"/>
    </location>
</feature>
<dbReference type="OrthoDB" id="10032492at2759"/>
<keyword evidence="8" id="KW-1185">Reference proteome</keyword>
<reference evidence="7 8" key="1">
    <citation type="journal article" date="2017" name="G3 (Bethesda)">
        <title>First Draft Genome Sequence of the Pathogenic Fungus Lomentospora prolificans (Formerly Scedosporium prolificans).</title>
        <authorList>
            <person name="Luo R."/>
            <person name="Zimin A."/>
            <person name="Workman R."/>
            <person name="Fan Y."/>
            <person name="Pertea G."/>
            <person name="Grossman N."/>
            <person name="Wear M.P."/>
            <person name="Jia B."/>
            <person name="Miller H."/>
            <person name="Casadevall A."/>
            <person name="Timp W."/>
            <person name="Zhang S.X."/>
            <person name="Salzberg S.L."/>
        </authorList>
    </citation>
    <scope>NUCLEOTIDE SEQUENCE [LARGE SCALE GENOMIC DNA]</scope>
    <source>
        <strain evidence="7 8">JHH-5317</strain>
    </source>
</reference>
<feature type="transmembrane region" description="Helical" evidence="5">
    <location>
        <begin position="61"/>
        <end position="78"/>
    </location>
</feature>
<comment type="subcellular location">
    <subcellularLocation>
        <location evidence="1">Endomembrane system</location>
        <topology evidence="1">Multi-pass membrane protein</topology>
    </subcellularLocation>
</comment>
<dbReference type="PANTHER" id="PTHR21324">
    <property type="entry name" value="FASTING-INDUCIBLE INTEGRAL MEMBRANE PROTEIN TM6P1-RELATED"/>
    <property type="match status" value="1"/>
</dbReference>
<evidence type="ECO:0000256" key="5">
    <source>
        <dbReference type="SAM" id="Phobius"/>
    </source>
</evidence>
<dbReference type="VEuPathDB" id="FungiDB:jhhlp_002503"/>
<feature type="transmembrane region" description="Helical" evidence="5">
    <location>
        <begin position="200"/>
        <end position="221"/>
    </location>
</feature>
<keyword evidence="3 5" id="KW-1133">Transmembrane helix</keyword>
<dbReference type="InterPro" id="IPR019402">
    <property type="entry name" value="CWH43_N"/>
</dbReference>
<proteinExistence type="predicted"/>
<gene>
    <name evidence="7" type="ORF">jhhlp_002503</name>
</gene>
<sequence length="292" mass="32997">MKLRFSYWILPIISGVVWLATLLGLLLQWVVDDHKRRLPSMSQYATIPYISNIGAHEMKPLFITGCVITTIFLDLSFASDRWLRHKGRLVPNTTLFEKVLSGLTILFAIVGTVGLILLSIFDTYRHPRLHDIFLGLFMGGYLLSAIFICWEYQRLRTTHREHRVLRTSFRIKLGFIIVELALIIAFGVCSRVKKRNTAAVLEWVIALIFSAYVFSFVVDLWPAMHTKPARRGRLPRGAIGMAEINGNSAACPSSSGSGIPTDCTPREMEEASHDTLPVHPQQAQLGRFPNDF</sequence>
<organism evidence="7 8">
    <name type="scientific">Lomentospora prolificans</name>
    <dbReference type="NCBI Taxonomy" id="41688"/>
    <lineage>
        <taxon>Eukaryota</taxon>
        <taxon>Fungi</taxon>
        <taxon>Dikarya</taxon>
        <taxon>Ascomycota</taxon>
        <taxon>Pezizomycotina</taxon>
        <taxon>Sordariomycetes</taxon>
        <taxon>Hypocreomycetidae</taxon>
        <taxon>Microascales</taxon>
        <taxon>Microascaceae</taxon>
        <taxon>Lomentospora</taxon>
    </lineage>
</organism>